<keyword evidence="2 6" id="KW-0805">Transcription regulation</keyword>
<dbReference type="NCBIfam" id="TIGR02937">
    <property type="entry name" value="sigma70-ECF"/>
    <property type="match status" value="1"/>
</dbReference>
<dbReference type="EMBL" id="RHHQ01000020">
    <property type="protein sequence ID" value="RNB82314.1"/>
    <property type="molecule type" value="Genomic_DNA"/>
</dbReference>
<sequence>MLADTEQLQKTPEAVLAQLMQEYGTRVLRLVTLFVKNKSLAEDITQDVFVKVYRKLPDFRGDSSVKTWIYAIAANECKMQIRSWSFRNLIFKSWVDRTSEKSVEMEVVSESEREQLLAQVLALPYAYRQVIVLHYYEDQKISEIASILCVREGTVRTRLHRARHMLKAALVAEEGGAEWISTSR</sequence>
<dbReference type="Pfam" id="PF08281">
    <property type="entry name" value="Sigma70_r4_2"/>
    <property type="match status" value="1"/>
</dbReference>
<evidence type="ECO:0000259" key="7">
    <source>
        <dbReference type="Pfam" id="PF04542"/>
    </source>
</evidence>
<dbReference type="InterPro" id="IPR013249">
    <property type="entry name" value="RNA_pol_sigma70_r4_t2"/>
</dbReference>
<protein>
    <recommendedName>
        <fullName evidence="6">RNA polymerase sigma factor</fullName>
    </recommendedName>
</protein>
<dbReference type="CDD" id="cd06171">
    <property type="entry name" value="Sigma70_r4"/>
    <property type="match status" value="1"/>
</dbReference>
<dbReference type="SUPFAM" id="SSF88659">
    <property type="entry name" value="Sigma3 and sigma4 domains of RNA polymerase sigma factors"/>
    <property type="match status" value="1"/>
</dbReference>
<evidence type="ECO:0000256" key="4">
    <source>
        <dbReference type="ARBA" id="ARBA00023125"/>
    </source>
</evidence>
<dbReference type="GO" id="GO:0006352">
    <property type="term" value="P:DNA-templated transcription initiation"/>
    <property type="evidence" value="ECO:0007669"/>
    <property type="project" value="InterPro"/>
</dbReference>
<proteinExistence type="inferred from homology"/>
<dbReference type="GO" id="GO:0016987">
    <property type="term" value="F:sigma factor activity"/>
    <property type="evidence" value="ECO:0007669"/>
    <property type="project" value="UniProtKB-KW"/>
</dbReference>
<name>A0A3M8D2K7_9BACL</name>
<gene>
    <name evidence="9" type="ORF">EDM56_23600</name>
</gene>
<feature type="domain" description="RNA polymerase sigma factor 70 region 4 type 2" evidence="8">
    <location>
        <begin position="113"/>
        <end position="163"/>
    </location>
</feature>
<evidence type="ECO:0000256" key="5">
    <source>
        <dbReference type="ARBA" id="ARBA00023163"/>
    </source>
</evidence>
<evidence type="ECO:0000313" key="9">
    <source>
        <dbReference type="EMBL" id="RNB82314.1"/>
    </source>
</evidence>
<dbReference type="PROSITE" id="PS01063">
    <property type="entry name" value="SIGMA70_ECF"/>
    <property type="match status" value="1"/>
</dbReference>
<comment type="caution">
    <text evidence="9">The sequence shown here is derived from an EMBL/GenBank/DDBJ whole genome shotgun (WGS) entry which is preliminary data.</text>
</comment>
<dbReference type="InterPro" id="IPR013324">
    <property type="entry name" value="RNA_pol_sigma_r3/r4-like"/>
</dbReference>
<dbReference type="InterPro" id="IPR000838">
    <property type="entry name" value="RNA_pol_sigma70_ECF_CS"/>
</dbReference>
<dbReference type="Gene3D" id="1.10.10.10">
    <property type="entry name" value="Winged helix-like DNA-binding domain superfamily/Winged helix DNA-binding domain"/>
    <property type="match status" value="1"/>
</dbReference>
<evidence type="ECO:0000259" key="8">
    <source>
        <dbReference type="Pfam" id="PF08281"/>
    </source>
</evidence>
<dbReference type="AlphaFoldDB" id="A0A3M8D2K7"/>
<dbReference type="InterPro" id="IPR036388">
    <property type="entry name" value="WH-like_DNA-bd_sf"/>
</dbReference>
<keyword evidence="10" id="KW-1185">Reference proteome</keyword>
<accession>A0A3M8D2K7</accession>
<dbReference type="SUPFAM" id="SSF88946">
    <property type="entry name" value="Sigma2 domain of RNA polymerase sigma factors"/>
    <property type="match status" value="1"/>
</dbReference>
<evidence type="ECO:0000313" key="10">
    <source>
        <dbReference type="Proteomes" id="UP000271031"/>
    </source>
</evidence>
<dbReference type="GO" id="GO:0003677">
    <property type="term" value="F:DNA binding"/>
    <property type="evidence" value="ECO:0007669"/>
    <property type="project" value="UniProtKB-KW"/>
</dbReference>
<dbReference type="InterPro" id="IPR039425">
    <property type="entry name" value="RNA_pol_sigma-70-like"/>
</dbReference>
<evidence type="ECO:0000256" key="1">
    <source>
        <dbReference type="ARBA" id="ARBA00010641"/>
    </source>
</evidence>
<keyword evidence="4 6" id="KW-0238">DNA-binding</keyword>
<dbReference type="RefSeq" id="WP_122920392.1">
    <property type="nucleotide sequence ID" value="NZ_RHHQ01000020.1"/>
</dbReference>
<dbReference type="Proteomes" id="UP000271031">
    <property type="component" value="Unassembled WGS sequence"/>
</dbReference>
<dbReference type="InterPro" id="IPR014284">
    <property type="entry name" value="RNA_pol_sigma-70_dom"/>
</dbReference>
<dbReference type="PANTHER" id="PTHR43133:SF60">
    <property type="entry name" value="RNA POLYMERASE SIGMA FACTOR SIGV"/>
    <property type="match status" value="1"/>
</dbReference>
<evidence type="ECO:0000256" key="3">
    <source>
        <dbReference type="ARBA" id="ARBA00023082"/>
    </source>
</evidence>
<evidence type="ECO:0000256" key="2">
    <source>
        <dbReference type="ARBA" id="ARBA00023015"/>
    </source>
</evidence>
<reference evidence="9 10" key="1">
    <citation type="submission" date="2018-10" db="EMBL/GenBank/DDBJ databases">
        <title>Phylogenomics of Brevibacillus.</title>
        <authorList>
            <person name="Dunlap C."/>
        </authorList>
    </citation>
    <scope>NUCLEOTIDE SEQUENCE [LARGE SCALE GENOMIC DNA]</scope>
    <source>
        <strain evidence="9 10">JCM 15716</strain>
    </source>
</reference>
<dbReference type="InterPro" id="IPR013325">
    <property type="entry name" value="RNA_pol_sigma_r2"/>
</dbReference>
<feature type="domain" description="RNA polymerase sigma-70 region 2" evidence="7">
    <location>
        <begin position="19"/>
        <end position="83"/>
    </location>
</feature>
<dbReference type="GO" id="GO:0006950">
    <property type="term" value="P:response to stress"/>
    <property type="evidence" value="ECO:0007669"/>
    <property type="project" value="UniProtKB-ARBA"/>
</dbReference>
<dbReference type="Pfam" id="PF04542">
    <property type="entry name" value="Sigma70_r2"/>
    <property type="match status" value="1"/>
</dbReference>
<evidence type="ECO:0000256" key="6">
    <source>
        <dbReference type="RuleBase" id="RU000716"/>
    </source>
</evidence>
<dbReference type="InterPro" id="IPR007627">
    <property type="entry name" value="RNA_pol_sigma70_r2"/>
</dbReference>
<keyword evidence="3 6" id="KW-0731">Sigma factor</keyword>
<keyword evidence="5 6" id="KW-0804">Transcription</keyword>
<dbReference type="Gene3D" id="1.10.1740.10">
    <property type="match status" value="1"/>
</dbReference>
<organism evidence="9 10">
    <name type="scientific">Brevibacillus fluminis</name>
    <dbReference type="NCBI Taxonomy" id="511487"/>
    <lineage>
        <taxon>Bacteria</taxon>
        <taxon>Bacillati</taxon>
        <taxon>Bacillota</taxon>
        <taxon>Bacilli</taxon>
        <taxon>Bacillales</taxon>
        <taxon>Paenibacillaceae</taxon>
        <taxon>Brevibacillus</taxon>
    </lineage>
</organism>
<dbReference type="OrthoDB" id="9794508at2"/>
<dbReference type="PANTHER" id="PTHR43133">
    <property type="entry name" value="RNA POLYMERASE ECF-TYPE SIGMA FACTO"/>
    <property type="match status" value="1"/>
</dbReference>
<comment type="similarity">
    <text evidence="1 6">Belongs to the sigma-70 factor family. ECF subfamily.</text>
</comment>